<keyword evidence="4 6" id="KW-0904">Protein phosphatase</keyword>
<evidence type="ECO:0000259" key="8">
    <source>
        <dbReference type="PROSITE" id="PS51746"/>
    </source>
</evidence>
<dbReference type="SUPFAM" id="SSF48403">
    <property type="entry name" value="Ankyrin repeat"/>
    <property type="match status" value="1"/>
</dbReference>
<evidence type="ECO:0000256" key="2">
    <source>
        <dbReference type="ARBA" id="ARBA00022723"/>
    </source>
</evidence>
<evidence type="ECO:0000313" key="9">
    <source>
        <dbReference type="EMBL" id="GFH49338.1"/>
    </source>
</evidence>
<dbReference type="GO" id="GO:0016020">
    <property type="term" value="C:membrane"/>
    <property type="evidence" value="ECO:0007669"/>
    <property type="project" value="UniProtKB-SubCell"/>
</dbReference>
<evidence type="ECO:0000256" key="4">
    <source>
        <dbReference type="ARBA" id="ARBA00022912"/>
    </source>
</evidence>
<protein>
    <recommendedName>
        <fullName evidence="8">PPM-type phosphatase domain-containing protein</fullName>
    </recommendedName>
</protein>
<dbReference type="CDD" id="cd00143">
    <property type="entry name" value="PP2Cc"/>
    <property type="match status" value="1"/>
</dbReference>
<sequence length="685" mass="75539">MFSKWLHRGLGQIVAPDPQFEEQEETAERELFAGRFWNIIAPDPNFAETSSPTPIPHQSLQESQSKSDEQQDGEFATPMKDASEKMTRQPSFLSPSSSKLKVEPKVEKLALEASRGLTYSMHSPTAVWEERKNFHSFCASGTTLNEKKLKKVKKMLKKDHTLANARACNMGNLVPDGFTPLHTTALVGNYEVAEILIDFKIPTVEQEDGVDKASVDDVYAVDLDARDVQGRTALHIAGEHGHVKIVELLKEKMKERYGVEPLGYHAPTDLTGRTPLGWAATSRDSRARKNMDQLRDALFSPGDKSVYGERTPAFLRTGSASHRRKRNLRPMDLTFGFADMPGHRIDMEDAICHAYPLMPPSKCDQVGFFGVFDGHGDGGLSSEYVAERIIPYFTSTSEWESYNGDIENLKVSITNACATADTNLKAKLCKGNSVKHGGSTGVMAILTSDHIMVANVGDSRCILVQKYEEESKEPDVSDVTKELVELSMKNDKDASSVAHKEDNISVKALSNDHKPSNEGEKERIENAGMQVLEETFTIDGETITISKIFKSQSDKIAVSRAFGDFDYKNNEDLDATAQAIIAEPEITIHKRDHTRDMFLILACDGIYDVMSNDEVGAFVTDKVDELSKAGDVNGILPEVGDLLLQHCLEIGSSDNMSVLIVALPKCASGQDDPSSTPRALNFADV</sequence>
<dbReference type="InterPro" id="IPR002110">
    <property type="entry name" value="Ankyrin_rpt"/>
</dbReference>
<dbReference type="Gene3D" id="3.60.40.10">
    <property type="entry name" value="PPM-type phosphatase domain"/>
    <property type="match status" value="1"/>
</dbReference>
<dbReference type="GO" id="GO:0046872">
    <property type="term" value="F:metal ion binding"/>
    <property type="evidence" value="ECO:0007669"/>
    <property type="project" value="UniProtKB-KW"/>
</dbReference>
<organism evidence="9 10">
    <name type="scientific">Chaetoceros tenuissimus</name>
    <dbReference type="NCBI Taxonomy" id="426638"/>
    <lineage>
        <taxon>Eukaryota</taxon>
        <taxon>Sar</taxon>
        <taxon>Stramenopiles</taxon>
        <taxon>Ochrophyta</taxon>
        <taxon>Bacillariophyta</taxon>
        <taxon>Coscinodiscophyceae</taxon>
        <taxon>Chaetocerotophycidae</taxon>
        <taxon>Chaetocerotales</taxon>
        <taxon>Chaetocerotaceae</taxon>
        <taxon>Chaetoceros</taxon>
    </lineage>
</organism>
<keyword evidence="3 6" id="KW-0378">Hydrolase</keyword>
<feature type="domain" description="PPM-type phosphatase" evidence="8">
    <location>
        <begin position="334"/>
        <end position="663"/>
    </location>
</feature>
<keyword evidence="2" id="KW-0479">Metal-binding</keyword>
<feature type="region of interest" description="Disordered" evidence="7">
    <location>
        <begin position="43"/>
        <end position="98"/>
    </location>
</feature>
<dbReference type="PROSITE" id="PS50088">
    <property type="entry name" value="ANK_REPEAT"/>
    <property type="match status" value="2"/>
</dbReference>
<dbReference type="Gene3D" id="1.25.40.20">
    <property type="entry name" value="Ankyrin repeat-containing domain"/>
    <property type="match status" value="1"/>
</dbReference>
<keyword evidence="10" id="KW-1185">Reference proteome</keyword>
<reference evidence="9 10" key="1">
    <citation type="journal article" date="2021" name="Sci. Rep.">
        <title>The genome of the diatom Chaetoceros tenuissimus carries an ancient integrated fragment of an extant virus.</title>
        <authorList>
            <person name="Hongo Y."/>
            <person name="Kimura K."/>
            <person name="Takaki Y."/>
            <person name="Yoshida Y."/>
            <person name="Baba S."/>
            <person name="Kobayashi G."/>
            <person name="Nagasaki K."/>
            <person name="Hano T."/>
            <person name="Tomaru Y."/>
        </authorList>
    </citation>
    <scope>NUCLEOTIDE SEQUENCE [LARGE SCALE GENOMIC DNA]</scope>
    <source>
        <strain evidence="9 10">NIES-3715</strain>
    </source>
</reference>
<feature type="repeat" description="ANK" evidence="5">
    <location>
        <begin position="229"/>
        <end position="249"/>
    </location>
</feature>
<dbReference type="InterPro" id="IPR036457">
    <property type="entry name" value="PPM-type-like_dom_sf"/>
</dbReference>
<dbReference type="PROSITE" id="PS50297">
    <property type="entry name" value="ANK_REP_REGION"/>
    <property type="match status" value="2"/>
</dbReference>
<evidence type="ECO:0000256" key="1">
    <source>
        <dbReference type="ARBA" id="ARBA00004170"/>
    </source>
</evidence>
<dbReference type="Proteomes" id="UP001054902">
    <property type="component" value="Unassembled WGS sequence"/>
</dbReference>
<comment type="subcellular location">
    <subcellularLocation>
        <location evidence="1">Membrane</location>
        <topology evidence="1">Peripheral membrane protein</topology>
    </subcellularLocation>
</comment>
<dbReference type="Pfam" id="PF00481">
    <property type="entry name" value="PP2C"/>
    <property type="match status" value="1"/>
</dbReference>
<dbReference type="PANTHER" id="PTHR47992">
    <property type="entry name" value="PROTEIN PHOSPHATASE"/>
    <property type="match status" value="1"/>
</dbReference>
<evidence type="ECO:0000313" key="10">
    <source>
        <dbReference type="Proteomes" id="UP001054902"/>
    </source>
</evidence>
<dbReference type="PROSITE" id="PS01032">
    <property type="entry name" value="PPM_1"/>
    <property type="match status" value="1"/>
</dbReference>
<dbReference type="Pfam" id="PF12796">
    <property type="entry name" value="Ank_2"/>
    <property type="match status" value="1"/>
</dbReference>
<proteinExistence type="inferred from homology"/>
<dbReference type="InterPro" id="IPR000222">
    <property type="entry name" value="PP2C_BS"/>
</dbReference>
<dbReference type="SUPFAM" id="SSF81606">
    <property type="entry name" value="PP2C-like"/>
    <property type="match status" value="1"/>
</dbReference>
<name>A0AAD3H448_9STRA</name>
<evidence type="ECO:0000256" key="3">
    <source>
        <dbReference type="ARBA" id="ARBA00022801"/>
    </source>
</evidence>
<dbReference type="InterPro" id="IPR015655">
    <property type="entry name" value="PP2C"/>
</dbReference>
<dbReference type="EMBL" id="BLLK01000038">
    <property type="protein sequence ID" value="GFH49338.1"/>
    <property type="molecule type" value="Genomic_DNA"/>
</dbReference>
<gene>
    <name evidence="9" type="ORF">CTEN210_05814</name>
</gene>
<dbReference type="PROSITE" id="PS51746">
    <property type="entry name" value="PPM_2"/>
    <property type="match status" value="1"/>
</dbReference>
<dbReference type="InterPro" id="IPR001932">
    <property type="entry name" value="PPM-type_phosphatase-like_dom"/>
</dbReference>
<dbReference type="GO" id="GO:0004722">
    <property type="term" value="F:protein serine/threonine phosphatase activity"/>
    <property type="evidence" value="ECO:0007669"/>
    <property type="project" value="InterPro"/>
</dbReference>
<dbReference type="InterPro" id="IPR036770">
    <property type="entry name" value="Ankyrin_rpt-contain_sf"/>
</dbReference>
<dbReference type="AlphaFoldDB" id="A0AAD3H448"/>
<dbReference type="SMART" id="SM00332">
    <property type="entry name" value="PP2Cc"/>
    <property type="match status" value="1"/>
</dbReference>
<accession>A0AAD3H448</accession>
<feature type="repeat" description="ANK" evidence="5">
    <location>
        <begin position="176"/>
        <end position="198"/>
    </location>
</feature>
<evidence type="ECO:0000256" key="6">
    <source>
        <dbReference type="RuleBase" id="RU003465"/>
    </source>
</evidence>
<comment type="caution">
    <text evidence="9">The sequence shown here is derived from an EMBL/GenBank/DDBJ whole genome shotgun (WGS) entry which is preliminary data.</text>
</comment>
<keyword evidence="5" id="KW-0040">ANK repeat</keyword>
<comment type="similarity">
    <text evidence="6">Belongs to the PP2C family.</text>
</comment>
<evidence type="ECO:0000256" key="7">
    <source>
        <dbReference type="SAM" id="MobiDB-lite"/>
    </source>
</evidence>
<evidence type="ECO:0000256" key="5">
    <source>
        <dbReference type="PROSITE-ProRule" id="PRU00023"/>
    </source>
</evidence>
<dbReference type="SMART" id="SM00248">
    <property type="entry name" value="ANK"/>
    <property type="match status" value="3"/>
</dbReference>